<dbReference type="RefSeq" id="WP_345728998.1">
    <property type="nucleotide sequence ID" value="NZ_BAAAYN010000022.1"/>
</dbReference>
<accession>A0ABP6SXQ8</accession>
<keyword evidence="2" id="KW-1185">Reference proteome</keyword>
<dbReference type="Proteomes" id="UP001501676">
    <property type="component" value="Unassembled WGS sequence"/>
</dbReference>
<comment type="caution">
    <text evidence="1">The sequence shown here is derived from an EMBL/GenBank/DDBJ whole genome shotgun (WGS) entry which is preliminary data.</text>
</comment>
<reference evidence="2" key="1">
    <citation type="journal article" date="2019" name="Int. J. Syst. Evol. Microbiol.">
        <title>The Global Catalogue of Microorganisms (GCM) 10K type strain sequencing project: providing services to taxonomists for standard genome sequencing and annotation.</title>
        <authorList>
            <consortium name="The Broad Institute Genomics Platform"/>
            <consortium name="The Broad Institute Genome Sequencing Center for Infectious Disease"/>
            <person name="Wu L."/>
            <person name="Ma J."/>
        </authorList>
    </citation>
    <scope>NUCLEOTIDE SEQUENCE [LARGE SCALE GENOMIC DNA]</scope>
    <source>
        <strain evidence="2">JCM 9458</strain>
    </source>
</reference>
<protein>
    <submittedName>
        <fullName evidence="1">Uncharacterized protein</fullName>
    </submittedName>
</protein>
<organism evidence="1 2">
    <name type="scientific">Cryptosporangium minutisporangium</name>
    <dbReference type="NCBI Taxonomy" id="113569"/>
    <lineage>
        <taxon>Bacteria</taxon>
        <taxon>Bacillati</taxon>
        <taxon>Actinomycetota</taxon>
        <taxon>Actinomycetes</taxon>
        <taxon>Cryptosporangiales</taxon>
        <taxon>Cryptosporangiaceae</taxon>
        <taxon>Cryptosporangium</taxon>
    </lineage>
</organism>
<gene>
    <name evidence="1" type="ORF">GCM10020369_33050</name>
</gene>
<proteinExistence type="predicted"/>
<dbReference type="EMBL" id="BAAAYN010000022">
    <property type="protein sequence ID" value="GAA3388115.1"/>
    <property type="molecule type" value="Genomic_DNA"/>
</dbReference>
<name>A0ABP6SXQ8_9ACTN</name>
<evidence type="ECO:0000313" key="2">
    <source>
        <dbReference type="Proteomes" id="UP001501676"/>
    </source>
</evidence>
<evidence type="ECO:0000313" key="1">
    <source>
        <dbReference type="EMBL" id="GAA3388115.1"/>
    </source>
</evidence>
<sequence>MRVSEYFGLDRNQPALDFLDVYVDRDVPLFIDPRAIRIQETEWSKSCEALLQSFFTEVLLALVPTNYSRLTELLGELKEPNETHLGYSKTAGRGRGLGGVDAENLIQRLMESPAAQSGLLSDLEDSALFVEGIDLDIMSDMTTHIIRGALIGYTQRACSYYAIPMELQKSGPVWSPDALEWHEDQVELPSIDGERLLLVPRSIARKIPVLDRKKFYRRLVTEHLMDKEKDSASKLVQLLKSGDQEAYRKELAMKYPASKLAIIEYSTEFEGALSKYKESLNKTSSPPLSHENLARELDVPTPDYDQLLSDLRRVPAGNAGATLYHRAAEKLLTALFYPHLANVQLEKEIHEGRKRIDICYDNLSPYGTFFWLTTNYHAPVVPVECKNYARDIENPELDQISSRFSDRRGWVGMIVCRRLMKKDLFLKRCRDTAHDGRGYILAFDDEDLVEMVKERKIAVSESNKNRRALFKLVRERLDFLIS</sequence>